<reference evidence="2" key="1">
    <citation type="journal article" date="2014" name="Proc. Natl. Acad. Sci. U.S.A.">
        <title>Extensive sampling of basidiomycete genomes demonstrates inadequacy of the white-rot/brown-rot paradigm for wood decay fungi.</title>
        <authorList>
            <person name="Riley R."/>
            <person name="Salamov A.A."/>
            <person name="Brown D.W."/>
            <person name="Nagy L.G."/>
            <person name="Floudas D."/>
            <person name="Held B.W."/>
            <person name="Levasseur A."/>
            <person name="Lombard V."/>
            <person name="Morin E."/>
            <person name="Otillar R."/>
            <person name="Lindquist E.A."/>
            <person name="Sun H."/>
            <person name="LaButti K.M."/>
            <person name="Schmutz J."/>
            <person name="Jabbour D."/>
            <person name="Luo H."/>
            <person name="Baker S.E."/>
            <person name="Pisabarro A.G."/>
            <person name="Walton J.D."/>
            <person name="Blanchette R.A."/>
            <person name="Henrissat B."/>
            <person name="Martin F."/>
            <person name="Cullen D."/>
            <person name="Hibbett D.S."/>
            <person name="Grigoriev I.V."/>
        </authorList>
    </citation>
    <scope>NUCLEOTIDE SEQUENCE [LARGE SCALE GENOMIC DNA]</scope>
    <source>
        <strain evidence="2">PC15</strain>
    </source>
</reference>
<proteinExistence type="predicted"/>
<sequence>MAPSVWTNVPCDVIRNVLLFTIPSAGPPAALSSLRLTCRHLYNALQQCKPDLYIRIFALQFDLDPPFRCLGYDRRLLSQKVEDELRTRVTILKDLRHDRLHGKRLDKALWTLYFMILQDQGHNLQQLRWAKAHAALRSFLRHRLYIGAEENNGWPVESAQNSLAVACLWFLSSKAILNEEKKDESELLMARLLPFVQAAFRYPCFIGSEANFGGDNSLMSPAETVTSNVHGVYPPDGPSPEDVPYFGDLMCECRPPPISLFAILNYFVRADLTPLEIPPHLPLNRVCAIASQRVGPTREDMQYFLDHCNTKFASPNTERDDGWLCPTGQPSYVLGDITGRWEGSMMVPCIDNTYKKWLSTPTIPTPFPAFGRRPLNFILHEYYCTDESTRLPSDEPTNGIKNAWLPAGCKWIEQDDGIEVFDEDGSFYSFYKSFKAGGDLADMANVIDIIVVGKPDETHKAAWGGFNCIGRIRLSDGLVALAAEAQLEVVNPSIFRGYVTSPQNFVGRSRGQFNAGLEPANWEASFSLSKHTE</sequence>
<organism evidence="1 2">
    <name type="scientific">Pleurotus ostreatus (strain PC15)</name>
    <name type="common">Oyster mushroom</name>
    <dbReference type="NCBI Taxonomy" id="1137138"/>
    <lineage>
        <taxon>Eukaryota</taxon>
        <taxon>Fungi</taxon>
        <taxon>Dikarya</taxon>
        <taxon>Basidiomycota</taxon>
        <taxon>Agaricomycotina</taxon>
        <taxon>Agaricomycetes</taxon>
        <taxon>Agaricomycetidae</taxon>
        <taxon>Agaricales</taxon>
        <taxon>Pleurotineae</taxon>
        <taxon>Pleurotaceae</taxon>
        <taxon>Pleurotus</taxon>
    </lineage>
</organism>
<dbReference type="EMBL" id="KL198012">
    <property type="protein sequence ID" value="KDQ23894.1"/>
    <property type="molecule type" value="Genomic_DNA"/>
</dbReference>
<dbReference type="OrthoDB" id="5595695at2759"/>
<accession>A0A067N7U2</accession>
<dbReference type="Proteomes" id="UP000027073">
    <property type="component" value="Unassembled WGS sequence"/>
</dbReference>
<dbReference type="InParanoid" id="A0A067N7U2"/>
<dbReference type="HOGENOM" id="CLU_011151_0_1_1"/>
<protein>
    <recommendedName>
        <fullName evidence="3">F-box domain-containing protein</fullName>
    </recommendedName>
</protein>
<gene>
    <name evidence="1" type="ORF">PLEOSDRAFT_34993</name>
</gene>
<evidence type="ECO:0000313" key="1">
    <source>
        <dbReference type="EMBL" id="KDQ23894.1"/>
    </source>
</evidence>
<evidence type="ECO:0008006" key="3">
    <source>
        <dbReference type="Google" id="ProtNLM"/>
    </source>
</evidence>
<evidence type="ECO:0000313" key="2">
    <source>
        <dbReference type="Proteomes" id="UP000027073"/>
    </source>
</evidence>
<name>A0A067N7U2_PLEO1</name>
<dbReference type="VEuPathDB" id="FungiDB:PLEOSDRAFT_34993"/>
<dbReference type="AlphaFoldDB" id="A0A067N7U2"/>